<gene>
    <name evidence="1" type="ORF">OVA965_LOCUS19774</name>
    <name evidence="2" type="ORF">TMI583_LOCUS19936</name>
</gene>
<dbReference type="EMBL" id="CAJOBA010013355">
    <property type="protein sequence ID" value="CAF3879067.1"/>
    <property type="molecule type" value="Genomic_DNA"/>
</dbReference>
<proteinExistence type="predicted"/>
<organism evidence="1 3">
    <name type="scientific">Didymodactylos carnosus</name>
    <dbReference type="NCBI Taxonomy" id="1234261"/>
    <lineage>
        <taxon>Eukaryota</taxon>
        <taxon>Metazoa</taxon>
        <taxon>Spiralia</taxon>
        <taxon>Gnathifera</taxon>
        <taxon>Rotifera</taxon>
        <taxon>Eurotatoria</taxon>
        <taxon>Bdelloidea</taxon>
        <taxon>Philodinida</taxon>
        <taxon>Philodinidae</taxon>
        <taxon>Didymodactylos</taxon>
    </lineage>
</organism>
<dbReference type="EMBL" id="CAJNOK010010284">
    <property type="protein sequence ID" value="CAF1111227.1"/>
    <property type="molecule type" value="Genomic_DNA"/>
</dbReference>
<feature type="non-terminal residue" evidence="1">
    <location>
        <position position="1"/>
    </location>
</feature>
<sequence length="222" mass="26318">RVMVKLHGKRFKLFQKRYITANGTIVKAKHDHYQYLVKYKLNGTVQEDWFLVDDVTCQTVKEQEYRLNLAKRKRENDDNSIDVKESEKVKVEPNRQQTGANVIEHESSPLLQVDWNLARLIWAKYTGHVEKAVDTQLHNRRAMNSLKEDMDDREFECMNKPARKFENKLKIDIYLNYFGSEDEMYCDHVTNELQRYTYESICSNSTCPAKKKTSSRSMLTFM</sequence>
<name>A0A8S2ECJ0_9BILA</name>
<evidence type="ECO:0000313" key="1">
    <source>
        <dbReference type="EMBL" id="CAF1111227.1"/>
    </source>
</evidence>
<comment type="caution">
    <text evidence="1">The sequence shown here is derived from an EMBL/GenBank/DDBJ whole genome shotgun (WGS) entry which is preliminary data.</text>
</comment>
<accession>A0A8S2ECJ0</accession>
<protein>
    <submittedName>
        <fullName evidence="1">Uncharacterized protein</fullName>
    </submittedName>
</protein>
<dbReference type="Proteomes" id="UP000677228">
    <property type="component" value="Unassembled WGS sequence"/>
</dbReference>
<dbReference type="AlphaFoldDB" id="A0A8S2ECJ0"/>
<dbReference type="Proteomes" id="UP000682733">
    <property type="component" value="Unassembled WGS sequence"/>
</dbReference>
<evidence type="ECO:0000313" key="2">
    <source>
        <dbReference type="EMBL" id="CAF3879067.1"/>
    </source>
</evidence>
<reference evidence="1" key="1">
    <citation type="submission" date="2021-02" db="EMBL/GenBank/DDBJ databases">
        <authorList>
            <person name="Nowell W R."/>
        </authorList>
    </citation>
    <scope>NUCLEOTIDE SEQUENCE</scope>
</reference>
<evidence type="ECO:0000313" key="3">
    <source>
        <dbReference type="Proteomes" id="UP000677228"/>
    </source>
</evidence>